<evidence type="ECO:0000256" key="2">
    <source>
        <dbReference type="ARBA" id="ARBA00005692"/>
    </source>
</evidence>
<dbReference type="PANTHER" id="PTHR31552">
    <property type="entry name" value="SERPENTINE RECEPTOR CLASS GAMMA"/>
    <property type="match status" value="1"/>
</dbReference>
<dbReference type="InterPro" id="IPR000609">
    <property type="entry name" value="7TM_GPCR_serpentine_rcpt_Srg"/>
</dbReference>
<evidence type="ECO:0000256" key="3">
    <source>
        <dbReference type="ARBA" id="ARBA00022692"/>
    </source>
</evidence>
<dbReference type="PANTHER" id="PTHR31552:SF8">
    <property type="entry name" value="SERPENTINE RECEPTOR CLASS GAMMA"/>
    <property type="match status" value="1"/>
</dbReference>
<feature type="transmembrane region" description="Helical" evidence="6">
    <location>
        <begin position="39"/>
        <end position="59"/>
    </location>
</feature>
<dbReference type="GO" id="GO:0016020">
    <property type="term" value="C:membrane"/>
    <property type="evidence" value="ECO:0007669"/>
    <property type="project" value="UniProtKB-SubCell"/>
</dbReference>
<dbReference type="GO" id="GO:0004888">
    <property type="term" value="F:transmembrane signaling receptor activity"/>
    <property type="evidence" value="ECO:0007669"/>
    <property type="project" value="InterPro"/>
</dbReference>
<feature type="transmembrane region" description="Helical" evidence="6">
    <location>
        <begin position="112"/>
        <end position="138"/>
    </location>
</feature>
<feature type="transmembrane region" description="Helical" evidence="6">
    <location>
        <begin position="6"/>
        <end position="27"/>
    </location>
</feature>
<evidence type="ECO:0000256" key="5">
    <source>
        <dbReference type="ARBA" id="ARBA00023136"/>
    </source>
</evidence>
<comment type="caution">
    <text evidence="6">Lacks conserved residue(s) required for the propagation of feature annotation.</text>
</comment>
<gene>
    <name evidence="7" type="ORF">PFISCL1PPCAC_17553</name>
</gene>
<evidence type="ECO:0000313" key="7">
    <source>
        <dbReference type="EMBL" id="GMT26256.1"/>
    </source>
</evidence>
<keyword evidence="4 6" id="KW-1133">Transmembrane helix</keyword>
<comment type="subcellular location">
    <subcellularLocation>
        <location evidence="1">Membrane</location>
        <topology evidence="1">Multi-pass membrane protein</topology>
    </subcellularLocation>
</comment>
<reference evidence="7" key="1">
    <citation type="submission" date="2023-10" db="EMBL/GenBank/DDBJ databases">
        <title>Genome assembly of Pristionchus species.</title>
        <authorList>
            <person name="Yoshida K."/>
            <person name="Sommer R.J."/>
        </authorList>
    </citation>
    <scope>NUCLEOTIDE SEQUENCE</scope>
    <source>
        <strain evidence="7">RS5133</strain>
    </source>
</reference>
<keyword evidence="5 6" id="KW-0472">Membrane</keyword>
<dbReference type="EMBL" id="BTSY01000004">
    <property type="protein sequence ID" value="GMT26256.1"/>
    <property type="molecule type" value="Genomic_DNA"/>
</dbReference>
<name>A0AAV5W650_9BILA</name>
<protein>
    <recommendedName>
        <fullName evidence="6">Serpentine receptor class gamma</fullName>
    </recommendedName>
</protein>
<proteinExistence type="inferred from homology"/>
<keyword evidence="3 6" id="KW-0812">Transmembrane</keyword>
<dbReference type="Pfam" id="PF02118">
    <property type="entry name" value="Srg"/>
    <property type="match status" value="1"/>
</dbReference>
<evidence type="ECO:0000256" key="4">
    <source>
        <dbReference type="ARBA" id="ARBA00022989"/>
    </source>
</evidence>
<dbReference type="GO" id="GO:0007606">
    <property type="term" value="P:sensory perception of chemical stimulus"/>
    <property type="evidence" value="ECO:0007669"/>
    <property type="project" value="UniProtKB-UniRule"/>
</dbReference>
<dbReference type="AlphaFoldDB" id="A0AAV5W650"/>
<evidence type="ECO:0000256" key="1">
    <source>
        <dbReference type="ARBA" id="ARBA00004141"/>
    </source>
</evidence>
<accession>A0AAV5W650</accession>
<keyword evidence="8" id="KW-1185">Reference proteome</keyword>
<dbReference type="Proteomes" id="UP001432322">
    <property type="component" value="Unassembled WGS sequence"/>
</dbReference>
<evidence type="ECO:0000313" key="8">
    <source>
        <dbReference type="Proteomes" id="UP001432322"/>
    </source>
</evidence>
<organism evidence="7 8">
    <name type="scientific">Pristionchus fissidentatus</name>
    <dbReference type="NCBI Taxonomy" id="1538716"/>
    <lineage>
        <taxon>Eukaryota</taxon>
        <taxon>Metazoa</taxon>
        <taxon>Ecdysozoa</taxon>
        <taxon>Nematoda</taxon>
        <taxon>Chromadorea</taxon>
        <taxon>Rhabditida</taxon>
        <taxon>Rhabditina</taxon>
        <taxon>Diplogasteromorpha</taxon>
        <taxon>Diplogasteroidea</taxon>
        <taxon>Neodiplogasteridae</taxon>
        <taxon>Pristionchus</taxon>
    </lineage>
</organism>
<evidence type="ECO:0000256" key="6">
    <source>
        <dbReference type="RuleBase" id="RU280813"/>
    </source>
</evidence>
<comment type="similarity">
    <text evidence="2 6">Belongs to the nematode receptor-like protein srg family.</text>
</comment>
<sequence length="139" mass="16001">MRTTTLLNLVYSIPGMIAYLLTIIAIVKLRKKLSPSFTAIYLITAFVNLATHINTWIMYRLRLEPVFFFYYQWMMQPEMEFFKWPAKADFVFNATIGMYDIASNPNTSVIPVMISMLVFGAVMLIICSIMSVCMNVLIS</sequence>
<comment type="caution">
    <text evidence="7">The sequence shown here is derived from an EMBL/GenBank/DDBJ whole genome shotgun (WGS) entry which is preliminary data.</text>
</comment>